<keyword evidence="2" id="KW-1185">Reference proteome</keyword>
<protein>
    <recommendedName>
        <fullName evidence="3">Portal protein</fullName>
    </recommendedName>
</protein>
<reference evidence="1 2" key="1">
    <citation type="journal article" date="2020" name="ISME J.">
        <title>Comparative genomics reveals insights into cyanobacterial evolution and habitat adaptation.</title>
        <authorList>
            <person name="Chen M.Y."/>
            <person name="Teng W.K."/>
            <person name="Zhao L."/>
            <person name="Hu C.X."/>
            <person name="Zhou Y.K."/>
            <person name="Han B.P."/>
            <person name="Song L.R."/>
            <person name="Shu W.S."/>
        </authorList>
    </citation>
    <scope>NUCLEOTIDE SEQUENCE [LARGE SCALE GENOMIC DNA]</scope>
    <source>
        <strain evidence="1 2">FACHB-196</strain>
    </source>
</reference>
<evidence type="ECO:0000313" key="2">
    <source>
        <dbReference type="Proteomes" id="UP000640531"/>
    </source>
</evidence>
<dbReference type="EMBL" id="JACJST010000020">
    <property type="protein sequence ID" value="MBD2570041.1"/>
    <property type="molecule type" value="Genomic_DNA"/>
</dbReference>
<name>A0ABR8FMV2_9NOST</name>
<dbReference type="RefSeq" id="WP_190717407.1">
    <property type="nucleotide sequence ID" value="NZ_JACJST010000020.1"/>
</dbReference>
<sequence>MNLADENWRYYEGLKTFDFWTGPKPEINHPKYQVVMKRLEKSFHQYNVVRKIVNHYINALVGKPFHWYLKNSSGEMDSENEAEKYLQMWWDYNKQVSISQRLGKGKPFAEAICQMLVRDNRGSNTGISQGLDGSVSGGIGTGYLRLYSPKRYANLQPWKKIILHCPSPGSVLVDRDTDGILYRATYSYGQGREIYTLLDSGLTKIEDEQGTREIDLQGRLPIFELSGDCIVTQDIKDAQNAINKGLTLKGENLNFAGFLERVILNGQMPGKWVNDASAPGGEKFVPDPAGMQGGAGKAMYVQGIPIGDRHSPSGYTNPSVMYRDPVDVDNFLKDFELNLKCAYLAADLGHLLSAGDGSLAAVSRRTLKEDFATGLGQYAENIQAVISNIFDTVLLLLSYDLQRPDFTQYSTVAELKMNMGKPLPEERDQNRQDYQAGLLSWTTAVMGTGEVSDPDAEWGLKLREREEMRNLDAKEKSFVEDFSDGGDS</sequence>
<proteinExistence type="predicted"/>
<evidence type="ECO:0000313" key="1">
    <source>
        <dbReference type="EMBL" id="MBD2570041.1"/>
    </source>
</evidence>
<evidence type="ECO:0008006" key="3">
    <source>
        <dbReference type="Google" id="ProtNLM"/>
    </source>
</evidence>
<organism evidence="1 2">
    <name type="scientific">Anabaena lutea FACHB-196</name>
    <dbReference type="NCBI Taxonomy" id="2692881"/>
    <lineage>
        <taxon>Bacteria</taxon>
        <taxon>Bacillati</taxon>
        <taxon>Cyanobacteriota</taxon>
        <taxon>Cyanophyceae</taxon>
        <taxon>Nostocales</taxon>
        <taxon>Nostocaceae</taxon>
        <taxon>Anabaena</taxon>
    </lineage>
</organism>
<comment type="caution">
    <text evidence="1">The sequence shown here is derived from an EMBL/GenBank/DDBJ whole genome shotgun (WGS) entry which is preliminary data.</text>
</comment>
<accession>A0ABR8FMV2</accession>
<dbReference type="Proteomes" id="UP000640531">
    <property type="component" value="Unassembled WGS sequence"/>
</dbReference>
<gene>
    <name evidence="1" type="ORF">H6G59_19495</name>
</gene>